<evidence type="ECO:0000313" key="2">
    <source>
        <dbReference type="EMBL" id="GAX23764.1"/>
    </source>
</evidence>
<feature type="compositionally biased region" description="Basic and acidic residues" evidence="1">
    <location>
        <begin position="45"/>
        <end position="61"/>
    </location>
</feature>
<reference evidence="2 3" key="1">
    <citation type="journal article" date="2015" name="Plant Cell">
        <title>Oil accumulation by the oleaginous diatom Fistulifera solaris as revealed by the genome and transcriptome.</title>
        <authorList>
            <person name="Tanaka T."/>
            <person name="Maeda Y."/>
            <person name="Veluchamy A."/>
            <person name="Tanaka M."/>
            <person name="Abida H."/>
            <person name="Marechal E."/>
            <person name="Bowler C."/>
            <person name="Muto M."/>
            <person name="Sunaga Y."/>
            <person name="Tanaka M."/>
            <person name="Yoshino T."/>
            <person name="Taniguchi T."/>
            <person name="Fukuda Y."/>
            <person name="Nemoto M."/>
            <person name="Matsumoto M."/>
            <person name="Wong P.S."/>
            <person name="Aburatani S."/>
            <person name="Fujibuchi W."/>
        </authorList>
    </citation>
    <scope>NUCLEOTIDE SEQUENCE [LARGE SCALE GENOMIC DNA]</scope>
    <source>
        <strain evidence="2 3">JPCC DA0580</strain>
    </source>
</reference>
<proteinExistence type="predicted"/>
<gene>
    <name evidence="2" type="ORF">FisN_12Hh342</name>
</gene>
<keyword evidence="3" id="KW-1185">Reference proteome</keyword>
<accession>A0A1Z5KBU9</accession>
<sequence>MSLPIETPSVKVTYWINGEQTEQRTWDGSNTPHAVVGLLAGQDAAERPEPGEFRYSGRHDGGLLPAPKEGGPMALMIGCVQEAKKANDEYLTSVIEKEKDEIPTKKSKHDS</sequence>
<dbReference type="InParanoid" id="A0A1Z5KBU9"/>
<comment type="caution">
    <text evidence="2">The sequence shown here is derived from an EMBL/GenBank/DDBJ whole genome shotgun (WGS) entry which is preliminary data.</text>
</comment>
<dbReference type="OrthoDB" id="45867at2759"/>
<dbReference type="Proteomes" id="UP000198406">
    <property type="component" value="Unassembled WGS sequence"/>
</dbReference>
<organism evidence="2 3">
    <name type="scientific">Fistulifera solaris</name>
    <name type="common">Oleaginous diatom</name>
    <dbReference type="NCBI Taxonomy" id="1519565"/>
    <lineage>
        <taxon>Eukaryota</taxon>
        <taxon>Sar</taxon>
        <taxon>Stramenopiles</taxon>
        <taxon>Ochrophyta</taxon>
        <taxon>Bacillariophyta</taxon>
        <taxon>Bacillariophyceae</taxon>
        <taxon>Bacillariophycidae</taxon>
        <taxon>Naviculales</taxon>
        <taxon>Naviculaceae</taxon>
        <taxon>Fistulifera</taxon>
    </lineage>
</organism>
<evidence type="ECO:0000256" key="1">
    <source>
        <dbReference type="SAM" id="MobiDB-lite"/>
    </source>
</evidence>
<feature type="region of interest" description="Disordered" evidence="1">
    <location>
        <begin position="45"/>
        <end position="69"/>
    </location>
</feature>
<protein>
    <submittedName>
        <fullName evidence="2">Uncharacterized protein</fullName>
    </submittedName>
</protein>
<name>A0A1Z5KBU9_FISSO</name>
<dbReference type="EMBL" id="BDSP01000203">
    <property type="protein sequence ID" value="GAX23764.1"/>
    <property type="molecule type" value="Genomic_DNA"/>
</dbReference>
<evidence type="ECO:0000313" key="3">
    <source>
        <dbReference type="Proteomes" id="UP000198406"/>
    </source>
</evidence>
<dbReference type="AlphaFoldDB" id="A0A1Z5KBU9"/>